<reference evidence="2 3" key="1">
    <citation type="submission" date="2016-04" db="EMBL/GenBank/DDBJ databases">
        <title>The genome of Intoshia linei affirms orthonectids as highly simplified spiralians.</title>
        <authorList>
            <person name="Mikhailov K.V."/>
            <person name="Slusarev G.S."/>
            <person name="Nikitin M.A."/>
            <person name="Logacheva M.D."/>
            <person name="Penin A."/>
            <person name="Aleoshin V."/>
            <person name="Panchin Y.V."/>
        </authorList>
    </citation>
    <scope>NUCLEOTIDE SEQUENCE [LARGE SCALE GENOMIC DNA]</scope>
    <source>
        <strain evidence="2">Intl2013</strain>
        <tissue evidence="2">Whole animal</tissue>
    </source>
</reference>
<sequence length="85" mass="10207">MSIQQRKYKIVSEENKQLLLNEKKVGGDPILLARRLETKQRTAYNIESLKLTLFFILLRFNVYLFCLFQFCQFYVPFCQFDGKMV</sequence>
<keyword evidence="1" id="KW-0472">Membrane</keyword>
<evidence type="ECO:0000313" key="2">
    <source>
        <dbReference type="EMBL" id="OAF67489.1"/>
    </source>
</evidence>
<protein>
    <submittedName>
        <fullName evidence="2">Uncharacterized protein</fullName>
    </submittedName>
</protein>
<dbReference type="AlphaFoldDB" id="A0A177AZP1"/>
<organism evidence="2 3">
    <name type="scientific">Intoshia linei</name>
    <dbReference type="NCBI Taxonomy" id="1819745"/>
    <lineage>
        <taxon>Eukaryota</taxon>
        <taxon>Metazoa</taxon>
        <taxon>Spiralia</taxon>
        <taxon>Lophotrochozoa</taxon>
        <taxon>Mesozoa</taxon>
        <taxon>Orthonectida</taxon>
        <taxon>Rhopaluridae</taxon>
        <taxon>Intoshia</taxon>
    </lineage>
</organism>
<keyword evidence="1" id="KW-1133">Transmembrane helix</keyword>
<keyword evidence="1" id="KW-0812">Transmembrane</keyword>
<name>A0A177AZP1_9BILA</name>
<dbReference type="EMBL" id="LWCA01000647">
    <property type="protein sequence ID" value="OAF67489.1"/>
    <property type="molecule type" value="Genomic_DNA"/>
</dbReference>
<evidence type="ECO:0000313" key="3">
    <source>
        <dbReference type="Proteomes" id="UP000078046"/>
    </source>
</evidence>
<comment type="caution">
    <text evidence="2">The sequence shown here is derived from an EMBL/GenBank/DDBJ whole genome shotgun (WGS) entry which is preliminary data.</text>
</comment>
<gene>
    <name evidence="2" type="ORF">A3Q56_04768</name>
</gene>
<proteinExistence type="predicted"/>
<evidence type="ECO:0000256" key="1">
    <source>
        <dbReference type="SAM" id="Phobius"/>
    </source>
</evidence>
<accession>A0A177AZP1</accession>
<keyword evidence="3" id="KW-1185">Reference proteome</keyword>
<feature type="transmembrane region" description="Helical" evidence="1">
    <location>
        <begin position="51"/>
        <end position="75"/>
    </location>
</feature>
<dbReference type="Proteomes" id="UP000078046">
    <property type="component" value="Unassembled WGS sequence"/>
</dbReference>